<dbReference type="AlphaFoldDB" id="A0A1S4FU54"/>
<reference evidence="1" key="2">
    <citation type="submission" date="2020-05" db="UniProtKB">
        <authorList>
            <consortium name="EnsemblMetazoa"/>
        </authorList>
    </citation>
    <scope>IDENTIFICATION</scope>
    <source>
        <strain evidence="1">LVP_AGWG</strain>
    </source>
</reference>
<protein>
    <submittedName>
        <fullName evidence="1">Uncharacterized protein</fullName>
    </submittedName>
</protein>
<dbReference type="GO" id="GO:0005615">
    <property type="term" value="C:extracellular space"/>
    <property type="evidence" value="ECO:0007669"/>
    <property type="project" value="TreeGrafter"/>
</dbReference>
<proteinExistence type="predicted"/>
<dbReference type="InterPro" id="IPR020837">
    <property type="entry name" value="Fibrinogen_CS"/>
</dbReference>
<dbReference type="CDD" id="cd00087">
    <property type="entry name" value="FReD"/>
    <property type="match status" value="1"/>
</dbReference>
<dbReference type="VEuPathDB" id="VectorBase:AAEL011633"/>
<gene>
    <name evidence="1" type="primary">5575073</name>
</gene>
<dbReference type="InterPro" id="IPR002181">
    <property type="entry name" value="Fibrinogen_a/b/g_C_dom"/>
</dbReference>
<sequence>MTDIKPCLTNSSPIVHCNAVQVMHLCSRMLVKILFFICVVCALHCNGATEVSSESNIANRPIDTSDSFGYEVLLGKLEDLESKFWNMWLEMKEQNEQIMRNHSLLENTHQGMLWMLTRLEQAVGHNMTTVMDRSWEILQQQISCANHENWKQSVLEMLQNKTIITFKKQLPTMKSYEDCTKVLVNTSGKYIIHPQNFPEPFEAYCAQEVFEGGWLVVQYRFDGSVDFYRNWTEYRNGFGTLDGEFWIGLEKLHRLTKNGDYELIVELKDYDGTYIFARYDDFEIDNEEEKYSLKKLGSYTGSAGDSLSYHKSMKFSTFDSDNDLSSLNCAKNYDGGWWYKDCHYSNINGLYRKGDNTKHLCWYHRKNNYDGLAYSRMLIRKKS</sequence>
<keyword evidence="2" id="KW-1185">Reference proteome</keyword>
<dbReference type="InParanoid" id="A0A1S4FU54"/>
<dbReference type="PANTHER" id="PTHR19143:SF327">
    <property type="entry name" value="FI21813P1-RELATED"/>
    <property type="match status" value="1"/>
</dbReference>
<dbReference type="InterPro" id="IPR014716">
    <property type="entry name" value="Fibrinogen_a/b/g_C_1"/>
</dbReference>
<name>A0A1S4FU54_AEDAE</name>
<dbReference type="PROSITE" id="PS00514">
    <property type="entry name" value="FIBRINOGEN_C_1"/>
    <property type="match status" value="1"/>
</dbReference>
<dbReference type="EnsemblMetazoa" id="AAEL011633-RA">
    <property type="protein sequence ID" value="AAEL011633-PA"/>
    <property type="gene ID" value="AAEL011633"/>
</dbReference>
<dbReference type="PROSITE" id="PS51406">
    <property type="entry name" value="FIBRINOGEN_C_2"/>
    <property type="match status" value="1"/>
</dbReference>
<dbReference type="SMART" id="SM00186">
    <property type="entry name" value="FBG"/>
    <property type="match status" value="1"/>
</dbReference>
<dbReference type="InterPro" id="IPR050373">
    <property type="entry name" value="Fibrinogen_C-term_domain"/>
</dbReference>
<dbReference type="Proteomes" id="UP000008820">
    <property type="component" value="Chromosome 3"/>
</dbReference>
<dbReference type="OrthoDB" id="6145874at2759"/>
<dbReference type="PANTHER" id="PTHR19143">
    <property type="entry name" value="FIBRINOGEN/TENASCIN/ANGIOPOEITIN"/>
    <property type="match status" value="1"/>
</dbReference>
<evidence type="ECO:0000313" key="2">
    <source>
        <dbReference type="Proteomes" id="UP000008820"/>
    </source>
</evidence>
<dbReference type="Pfam" id="PF00147">
    <property type="entry name" value="Fibrinogen_C"/>
    <property type="match status" value="1"/>
</dbReference>
<dbReference type="InterPro" id="IPR036056">
    <property type="entry name" value="Fibrinogen-like_C"/>
</dbReference>
<dbReference type="SUPFAM" id="SSF56496">
    <property type="entry name" value="Fibrinogen C-terminal domain-like"/>
    <property type="match status" value="1"/>
</dbReference>
<reference evidence="1 2" key="1">
    <citation type="submission" date="2017-06" db="EMBL/GenBank/DDBJ databases">
        <title>Aedes aegypti genome working group (AGWG) sequencing and assembly.</title>
        <authorList>
            <consortium name="Aedes aegypti Genome Working Group (AGWG)"/>
            <person name="Matthews B.J."/>
        </authorList>
    </citation>
    <scope>NUCLEOTIDE SEQUENCE [LARGE SCALE GENOMIC DNA]</scope>
    <source>
        <strain evidence="1 2">LVP_AGWG</strain>
    </source>
</reference>
<evidence type="ECO:0000313" key="1">
    <source>
        <dbReference type="EnsemblMetazoa" id="AAEL011633-PA"/>
    </source>
</evidence>
<organism evidence="1 2">
    <name type="scientific">Aedes aegypti</name>
    <name type="common">Yellowfever mosquito</name>
    <name type="synonym">Culex aegypti</name>
    <dbReference type="NCBI Taxonomy" id="7159"/>
    <lineage>
        <taxon>Eukaryota</taxon>
        <taxon>Metazoa</taxon>
        <taxon>Ecdysozoa</taxon>
        <taxon>Arthropoda</taxon>
        <taxon>Hexapoda</taxon>
        <taxon>Insecta</taxon>
        <taxon>Pterygota</taxon>
        <taxon>Neoptera</taxon>
        <taxon>Endopterygota</taxon>
        <taxon>Diptera</taxon>
        <taxon>Nematocera</taxon>
        <taxon>Culicoidea</taxon>
        <taxon>Culicidae</taxon>
        <taxon>Culicinae</taxon>
        <taxon>Aedini</taxon>
        <taxon>Aedes</taxon>
        <taxon>Stegomyia</taxon>
    </lineage>
</organism>
<accession>A0A1S4FU54</accession>
<dbReference type="Gene3D" id="3.90.215.10">
    <property type="entry name" value="Gamma Fibrinogen, chain A, domain 1"/>
    <property type="match status" value="1"/>
</dbReference>